<gene>
    <name evidence="1" type="ORF">RBWH47_05073</name>
</gene>
<name>F2B1F5_RHOBT</name>
<protein>
    <submittedName>
        <fullName evidence="1">Uncharacterized protein</fullName>
    </submittedName>
</protein>
<reference evidence="1 2" key="1">
    <citation type="journal article" date="2013" name="Mar. Genomics">
        <title>Expression of sulfatases in Rhodopirellula baltica and the diversity of sulfatases in the genus Rhodopirellula.</title>
        <authorList>
            <person name="Wegner C.E."/>
            <person name="Richter-Heitmann T."/>
            <person name="Klindworth A."/>
            <person name="Klockow C."/>
            <person name="Richter M."/>
            <person name="Achstetter T."/>
            <person name="Glockner F.O."/>
            <person name="Harder J."/>
        </authorList>
    </citation>
    <scope>NUCLEOTIDE SEQUENCE [LARGE SCALE GENOMIC DNA]</scope>
    <source>
        <strain evidence="1 2">WH47</strain>
    </source>
</reference>
<dbReference type="AlphaFoldDB" id="F2B1F5"/>
<dbReference type="Proteomes" id="UP000006222">
    <property type="component" value="Unassembled WGS sequence"/>
</dbReference>
<sequence length="42" mass="4713">MKFILNDRCNNEPSVDRRLAHTPATNSAIIHVTESDTFETAP</sequence>
<proteinExistence type="predicted"/>
<evidence type="ECO:0000313" key="2">
    <source>
        <dbReference type="Proteomes" id="UP000006222"/>
    </source>
</evidence>
<evidence type="ECO:0000313" key="1">
    <source>
        <dbReference type="EMBL" id="EGF24253.1"/>
    </source>
</evidence>
<dbReference type="PATRIC" id="fig|991778.3.peg.6155"/>
<organism evidence="1 2">
    <name type="scientific">Rhodopirellula baltica WH47</name>
    <dbReference type="NCBI Taxonomy" id="991778"/>
    <lineage>
        <taxon>Bacteria</taxon>
        <taxon>Pseudomonadati</taxon>
        <taxon>Planctomycetota</taxon>
        <taxon>Planctomycetia</taxon>
        <taxon>Pirellulales</taxon>
        <taxon>Pirellulaceae</taxon>
        <taxon>Rhodopirellula</taxon>
    </lineage>
</organism>
<accession>F2B1F5</accession>
<comment type="caution">
    <text evidence="1">The sequence shown here is derived from an EMBL/GenBank/DDBJ whole genome shotgun (WGS) entry which is preliminary data.</text>
</comment>
<dbReference type="EMBL" id="AFAR01000301">
    <property type="protein sequence ID" value="EGF24253.1"/>
    <property type="molecule type" value="Genomic_DNA"/>
</dbReference>